<evidence type="ECO:0000313" key="3">
    <source>
        <dbReference type="Proteomes" id="UP000000305"/>
    </source>
</evidence>
<feature type="compositionally biased region" description="Basic and acidic residues" evidence="1">
    <location>
        <begin position="100"/>
        <end position="118"/>
    </location>
</feature>
<dbReference type="EMBL" id="GL732525">
    <property type="protein sequence ID" value="EFX88590.1"/>
    <property type="molecule type" value="Genomic_DNA"/>
</dbReference>
<proteinExistence type="predicted"/>
<feature type="compositionally biased region" description="Basic and acidic residues" evidence="1">
    <location>
        <begin position="69"/>
        <end position="80"/>
    </location>
</feature>
<gene>
    <name evidence="2" type="ORF">DAPPUDRAFT_310823</name>
</gene>
<keyword evidence="3" id="KW-1185">Reference proteome</keyword>
<name>E9FVP9_DAPPU</name>
<dbReference type="OrthoDB" id="10432305at2759"/>
<accession>E9FVP9</accession>
<dbReference type="InParanoid" id="E9FVP9"/>
<feature type="compositionally biased region" description="Acidic residues" evidence="1">
    <location>
        <begin position="119"/>
        <end position="141"/>
    </location>
</feature>
<sequence>MERKEIPTKICCETAEEKKGIDANPQKKQVTLTVQSAESPMALKTTTIAATRVIKANEEPDLFMTLQGRKKEDREFKDEEGGYEDDQEDNAVEDVEEDENVFKHREEEREFVEEKGGYEDDQEDNIEDAEDENGFTEMDEEGGYKDEDVGEEC</sequence>
<reference evidence="2 3" key="1">
    <citation type="journal article" date="2011" name="Science">
        <title>The ecoresponsive genome of Daphnia pulex.</title>
        <authorList>
            <person name="Colbourne J.K."/>
            <person name="Pfrender M.E."/>
            <person name="Gilbert D."/>
            <person name="Thomas W.K."/>
            <person name="Tucker A."/>
            <person name="Oakley T.H."/>
            <person name="Tokishita S."/>
            <person name="Aerts A."/>
            <person name="Arnold G.J."/>
            <person name="Basu M.K."/>
            <person name="Bauer D.J."/>
            <person name="Caceres C.E."/>
            <person name="Carmel L."/>
            <person name="Casola C."/>
            <person name="Choi J.H."/>
            <person name="Detter J.C."/>
            <person name="Dong Q."/>
            <person name="Dusheyko S."/>
            <person name="Eads B.D."/>
            <person name="Frohlich T."/>
            <person name="Geiler-Samerotte K.A."/>
            <person name="Gerlach D."/>
            <person name="Hatcher P."/>
            <person name="Jogdeo S."/>
            <person name="Krijgsveld J."/>
            <person name="Kriventseva E.V."/>
            <person name="Kultz D."/>
            <person name="Laforsch C."/>
            <person name="Lindquist E."/>
            <person name="Lopez J."/>
            <person name="Manak J.R."/>
            <person name="Muller J."/>
            <person name="Pangilinan J."/>
            <person name="Patwardhan R.P."/>
            <person name="Pitluck S."/>
            <person name="Pritham E.J."/>
            <person name="Rechtsteiner A."/>
            <person name="Rho M."/>
            <person name="Rogozin I.B."/>
            <person name="Sakarya O."/>
            <person name="Salamov A."/>
            <person name="Schaack S."/>
            <person name="Shapiro H."/>
            <person name="Shiga Y."/>
            <person name="Skalitzky C."/>
            <person name="Smith Z."/>
            <person name="Souvorov A."/>
            <person name="Sung W."/>
            <person name="Tang Z."/>
            <person name="Tsuchiya D."/>
            <person name="Tu H."/>
            <person name="Vos H."/>
            <person name="Wang M."/>
            <person name="Wolf Y.I."/>
            <person name="Yamagata H."/>
            <person name="Yamada T."/>
            <person name="Ye Y."/>
            <person name="Shaw J.R."/>
            <person name="Andrews J."/>
            <person name="Crease T.J."/>
            <person name="Tang H."/>
            <person name="Lucas S.M."/>
            <person name="Robertson H.M."/>
            <person name="Bork P."/>
            <person name="Koonin E.V."/>
            <person name="Zdobnov E.M."/>
            <person name="Grigoriev I.V."/>
            <person name="Lynch M."/>
            <person name="Boore J.L."/>
        </authorList>
    </citation>
    <scope>NUCLEOTIDE SEQUENCE [LARGE SCALE GENOMIC DNA]</scope>
</reference>
<organism evidence="2 3">
    <name type="scientific">Daphnia pulex</name>
    <name type="common">Water flea</name>
    <dbReference type="NCBI Taxonomy" id="6669"/>
    <lineage>
        <taxon>Eukaryota</taxon>
        <taxon>Metazoa</taxon>
        <taxon>Ecdysozoa</taxon>
        <taxon>Arthropoda</taxon>
        <taxon>Crustacea</taxon>
        <taxon>Branchiopoda</taxon>
        <taxon>Diplostraca</taxon>
        <taxon>Cladocera</taxon>
        <taxon>Anomopoda</taxon>
        <taxon>Daphniidae</taxon>
        <taxon>Daphnia</taxon>
    </lineage>
</organism>
<evidence type="ECO:0000313" key="2">
    <source>
        <dbReference type="EMBL" id="EFX88590.1"/>
    </source>
</evidence>
<dbReference type="Proteomes" id="UP000000305">
    <property type="component" value="Unassembled WGS sequence"/>
</dbReference>
<dbReference type="HOGENOM" id="CLU_1715103_0_0_1"/>
<protein>
    <submittedName>
        <fullName evidence="2">Uncharacterized protein</fullName>
    </submittedName>
</protein>
<dbReference type="KEGG" id="dpx:DAPPUDRAFT_310823"/>
<feature type="compositionally biased region" description="Acidic residues" evidence="1">
    <location>
        <begin position="81"/>
        <end position="99"/>
    </location>
</feature>
<evidence type="ECO:0000256" key="1">
    <source>
        <dbReference type="SAM" id="MobiDB-lite"/>
    </source>
</evidence>
<feature type="region of interest" description="Disordered" evidence="1">
    <location>
        <begin position="64"/>
        <end position="153"/>
    </location>
</feature>
<dbReference type="AlphaFoldDB" id="E9FVP9"/>